<name>A0A8X7NNH2_CANPA</name>
<evidence type="ECO:0000313" key="3">
    <source>
        <dbReference type="Proteomes" id="UP000590412"/>
    </source>
</evidence>
<dbReference type="Pfam" id="PF00646">
    <property type="entry name" value="F-box"/>
    <property type="match status" value="1"/>
</dbReference>
<dbReference type="InterPro" id="IPR036047">
    <property type="entry name" value="F-box-like_dom_sf"/>
</dbReference>
<comment type="caution">
    <text evidence="2">The sequence shown here is derived from an EMBL/GenBank/DDBJ whole genome shotgun (WGS) entry which is preliminary data.</text>
</comment>
<dbReference type="Proteomes" id="UP000590412">
    <property type="component" value="Unassembled WGS sequence"/>
</dbReference>
<dbReference type="PROSITE" id="PS50181">
    <property type="entry name" value="FBOX"/>
    <property type="match status" value="1"/>
</dbReference>
<dbReference type="SUPFAM" id="SSF52047">
    <property type="entry name" value="RNI-like"/>
    <property type="match status" value="1"/>
</dbReference>
<reference evidence="2" key="1">
    <citation type="submission" date="2020-03" db="EMBL/GenBank/DDBJ databases">
        <title>FDA dAtabase for Regulatory Grade micrObial Sequences (FDA-ARGOS): Supporting development and validation of Infectious Disease Dx tests.</title>
        <authorList>
            <person name="Campos J."/>
            <person name="Goldberg B."/>
            <person name="Tallon L."/>
            <person name="Sadzewicz L."/>
            <person name="Vavikolanu K."/>
            <person name="Mehta A."/>
            <person name="Aluvathingal J."/>
            <person name="Nadendla S."/>
            <person name="Nandy P."/>
            <person name="Geyer C."/>
            <person name="Yan Y."/>
            <person name="Sichtig H."/>
        </authorList>
    </citation>
    <scope>NUCLEOTIDE SEQUENCE [LARGE SCALE GENOMIC DNA]</scope>
    <source>
        <strain evidence="2">FDAARGOS_652</strain>
    </source>
</reference>
<dbReference type="InterPro" id="IPR001810">
    <property type="entry name" value="F-box_dom"/>
</dbReference>
<sequence>MKGVEYWEHRAQDHDVYQMTKSVLKQSLSLPNLPNDIIQIIFSYITTPDLKNLSILNKQFRQLMVPFLLSRVTTQWYKLLDEGEAKSSFLKQYKYIIHQLRIADAFPYGEWQVDIFQDALYQLPKLQHLLINTVNSSGWLRYRSNDTITQLTLYTDTSIRDTQSRFEHNSKGIVTPSPSVHSIKMFNIEHLGNFKMIQKLKLEGYHLSWDPDSIVFPVLTLESLSLVDCHWDYPFQLKNFNYNNTLTHLGLYFKGGSTFLYSERFRDFIFNIGQDKGLESIASLELIHNVRTESQHQCGQLTVDESFLKRVLSGNGLPELRSLVLKGWRVNCIFYWHRLVEILQSKQDLKMIEFDVVSSFGSGINTGVVKQWCKEMCPWIKVRLSLRELGKE</sequence>
<dbReference type="OrthoDB" id="4073795at2759"/>
<dbReference type="InterPro" id="IPR032675">
    <property type="entry name" value="LRR_dom_sf"/>
</dbReference>
<dbReference type="Gene3D" id="3.80.10.10">
    <property type="entry name" value="Ribonuclease Inhibitor"/>
    <property type="match status" value="1"/>
</dbReference>
<dbReference type="SUPFAM" id="SSF81383">
    <property type="entry name" value="F-box domain"/>
    <property type="match status" value="1"/>
</dbReference>
<proteinExistence type="predicted"/>
<gene>
    <name evidence="2" type="ORF">FOB60_002274</name>
</gene>
<evidence type="ECO:0000259" key="1">
    <source>
        <dbReference type="PROSITE" id="PS50181"/>
    </source>
</evidence>
<protein>
    <submittedName>
        <fullName evidence="2">F-box domain family protein</fullName>
    </submittedName>
</protein>
<organism evidence="2 3">
    <name type="scientific">Candida parapsilosis</name>
    <name type="common">Yeast</name>
    <dbReference type="NCBI Taxonomy" id="5480"/>
    <lineage>
        <taxon>Eukaryota</taxon>
        <taxon>Fungi</taxon>
        <taxon>Dikarya</taxon>
        <taxon>Ascomycota</taxon>
        <taxon>Saccharomycotina</taxon>
        <taxon>Pichiomycetes</taxon>
        <taxon>Debaryomycetaceae</taxon>
        <taxon>Candida/Lodderomyces clade</taxon>
        <taxon>Candida</taxon>
    </lineage>
</organism>
<evidence type="ECO:0000313" key="2">
    <source>
        <dbReference type="EMBL" id="KAF6057719.1"/>
    </source>
</evidence>
<dbReference type="AlphaFoldDB" id="A0A8X7NNH2"/>
<accession>A0A8X7NNH2</accession>
<feature type="domain" description="F-box" evidence="1">
    <location>
        <begin position="27"/>
        <end position="79"/>
    </location>
</feature>
<dbReference type="EMBL" id="JABWAB010000003">
    <property type="protein sequence ID" value="KAF6057719.1"/>
    <property type="molecule type" value="Genomic_DNA"/>
</dbReference>